<feature type="region of interest" description="Disordered" evidence="1">
    <location>
        <begin position="787"/>
        <end position="878"/>
    </location>
</feature>
<keyword evidence="3" id="KW-1185">Reference proteome</keyword>
<dbReference type="SUPFAM" id="SSF48371">
    <property type="entry name" value="ARM repeat"/>
    <property type="match status" value="1"/>
</dbReference>
<reference evidence="2 3" key="1">
    <citation type="submission" date="2019-04" db="EMBL/GenBank/DDBJ databases">
        <title>Comparative genomics and transcriptomics to analyze fruiting body development in filamentous ascomycetes.</title>
        <authorList>
            <consortium name="DOE Joint Genome Institute"/>
            <person name="Lutkenhaus R."/>
            <person name="Traeger S."/>
            <person name="Breuer J."/>
            <person name="Kuo A."/>
            <person name="Lipzen A."/>
            <person name="Pangilinan J."/>
            <person name="Dilworth D."/>
            <person name="Sandor L."/>
            <person name="Poggeler S."/>
            <person name="Barry K."/>
            <person name="Grigoriev I.V."/>
            <person name="Nowrousian M."/>
        </authorList>
    </citation>
    <scope>NUCLEOTIDE SEQUENCE [LARGE SCALE GENOMIC DNA]</scope>
    <source>
        <strain evidence="2 3">CBS 389.68</strain>
    </source>
</reference>
<evidence type="ECO:0000256" key="1">
    <source>
        <dbReference type="SAM" id="MobiDB-lite"/>
    </source>
</evidence>
<protein>
    <submittedName>
        <fullName evidence="2">Uncharacterized protein</fullName>
    </submittedName>
</protein>
<dbReference type="InterPro" id="IPR016024">
    <property type="entry name" value="ARM-type_fold"/>
</dbReference>
<accession>A0A4S2N272</accession>
<feature type="compositionally biased region" description="Basic and acidic residues" evidence="1">
    <location>
        <begin position="858"/>
        <end position="869"/>
    </location>
</feature>
<dbReference type="OrthoDB" id="5418235at2759"/>
<feature type="region of interest" description="Disordered" evidence="1">
    <location>
        <begin position="1"/>
        <end position="28"/>
    </location>
</feature>
<gene>
    <name evidence="2" type="ORF">EX30DRAFT_151684</name>
</gene>
<feature type="compositionally biased region" description="Acidic residues" evidence="1">
    <location>
        <begin position="788"/>
        <end position="825"/>
    </location>
</feature>
<name>A0A4S2N272_9PEZI</name>
<dbReference type="AlphaFoldDB" id="A0A4S2N272"/>
<sequence length="1196" mass="132216">MESKKPQSDRNPPSSPSTSPSLQSKQPEQEPLLSFKVLPLLQMISFPRYNEHLGNYNPLYLIYQLCVFRHELLRSTWELRVFPNPPPSLHTGMLNRISSYADELVTLRQNIDGVHDTRIATFSSGSASVYDTMLMFQLFETKLLELLVFLSACGLFEVPDPVWPELAAFVYRCRAKGLDLALLGHDLAAGLVEPELVSFLVMLDRFIAAVITPDSNTVPEAPLSIEEGLIHISSALEDKASSCTIQLLEDDKIVRLIPDVGSTLCGVHLSRLLRMLGTLSGSQMFGVLPLKGFTRSSKDCTLHILFELPADAHEYSATTLADALDGLQQTEILDLAIKISRLVYAWDAINLPFGPLFLEDILILRHGDQVKIYLRNFNSFCGCKGMDCQMRQPGTTTAPENGEDRVRLRELHEQQIESLGFVLLQMLERRNLAGVAPEELRDVLGSTLRHSWDYYALAMINAISGRASERWADRNANAQDLLPSNGFGHRVICPLLSQKTEMGPLPPNDKAFLEVTVRSLSHALYVQPYGIFGSFHPSLRVRKEFQLLDFRRQETTNAEQVVSHESEVSTEQRSIRALEEKLLAASSQWGPRTSSLPTAQPSTNEQLKSLVFPVYADRAVLDCWHERLLPTLEKIIRRLPQTHKPSSLAIDLLGIGATRETSQPTIVITCGKIPSASIKSFGEYLKRKLPYDDKIFDLKVRKGVVKRCSAQPVRRGFNLKSFKKLNLEYQKKPSAGASIGAVRDGIPLPAGSFGGVVQVDKKMYGMTVHHLLDPFTKEQLEKLLAQMDAEEQSEADGDEDDDNDDEDDNYDDDEEGEEEEEEDDDNRAGENDTASSVQSHHEDLSSKGYVSESLAADVHSEQAEEHETEPNQSYSSPLYDELSDVSSVISTSSTLSDPGDIPGLPPSHNVNITISQPCIHDSRESAHLGIVAASSGLRRTRFLNCIHELDWALIDIHPSRLHGFNIVRGGGRFVSSLAPVNECDEDVLPIEILKTEDLGDKSVHSNGRTTGLQVGVIIPAMSSLVLPERRSAARCWCVLGQVGDDGDSGTWVIDNLRGAVAGVVIASCETDSSYRLAYLTPMEVIMEDVKAVMGAQHVRLPPISNATRVDSELAEELGRMSLDMEGGSDERSVMGSQSYGGTERNVCEIASGKARGHAEKDMRLPGASSKMDIITWSMAVTGGEMEVEVRDDMVCV</sequence>
<dbReference type="STRING" id="341454.A0A4S2N272"/>
<dbReference type="EMBL" id="ML220114">
    <property type="protein sequence ID" value="TGZ83258.1"/>
    <property type="molecule type" value="Genomic_DNA"/>
</dbReference>
<dbReference type="Proteomes" id="UP000298138">
    <property type="component" value="Unassembled WGS sequence"/>
</dbReference>
<proteinExistence type="predicted"/>
<evidence type="ECO:0000313" key="3">
    <source>
        <dbReference type="Proteomes" id="UP000298138"/>
    </source>
</evidence>
<dbReference type="InParanoid" id="A0A4S2N272"/>
<evidence type="ECO:0000313" key="2">
    <source>
        <dbReference type="EMBL" id="TGZ83258.1"/>
    </source>
</evidence>
<organism evidence="2 3">
    <name type="scientific">Ascodesmis nigricans</name>
    <dbReference type="NCBI Taxonomy" id="341454"/>
    <lineage>
        <taxon>Eukaryota</taxon>
        <taxon>Fungi</taxon>
        <taxon>Dikarya</taxon>
        <taxon>Ascomycota</taxon>
        <taxon>Pezizomycotina</taxon>
        <taxon>Pezizomycetes</taxon>
        <taxon>Pezizales</taxon>
        <taxon>Ascodesmidaceae</taxon>
        <taxon>Ascodesmis</taxon>
    </lineage>
</organism>